<dbReference type="Gene3D" id="3.40.50.720">
    <property type="entry name" value="NAD(P)-binding Rossmann-like Domain"/>
    <property type="match status" value="1"/>
</dbReference>
<dbReference type="PANTHER" id="PTHR42760:SF40">
    <property type="entry name" value="3-OXOACYL-[ACYL-CARRIER-PROTEIN] REDUCTASE, CHLOROPLASTIC"/>
    <property type="match status" value="1"/>
</dbReference>
<dbReference type="OrthoDB" id="248827at2"/>
<protein>
    <submittedName>
        <fullName evidence="2">3-oxoacyl-[acyl-carrier-protein] reductase FabG</fullName>
        <ecNumber evidence="2">1.1.1.100</ecNumber>
    </submittedName>
</protein>
<dbReference type="PRINTS" id="PR00081">
    <property type="entry name" value="GDHRDH"/>
</dbReference>
<evidence type="ECO:0000313" key="3">
    <source>
        <dbReference type="Proteomes" id="UP000319143"/>
    </source>
</evidence>
<dbReference type="PANTHER" id="PTHR42760">
    <property type="entry name" value="SHORT-CHAIN DEHYDROGENASES/REDUCTASES FAMILY MEMBER"/>
    <property type="match status" value="1"/>
</dbReference>
<dbReference type="InterPro" id="IPR036291">
    <property type="entry name" value="NAD(P)-bd_dom_sf"/>
</dbReference>
<dbReference type="RefSeq" id="WP_146523977.1">
    <property type="nucleotide sequence ID" value="NZ_SJPV01000001.1"/>
</dbReference>
<dbReference type="Proteomes" id="UP000319143">
    <property type="component" value="Unassembled WGS sequence"/>
</dbReference>
<reference evidence="2 3" key="1">
    <citation type="submission" date="2019-02" db="EMBL/GenBank/DDBJ databases">
        <title>Deep-cultivation of Planctomycetes and their phenomic and genomic characterization uncovers novel biology.</title>
        <authorList>
            <person name="Wiegand S."/>
            <person name="Jogler M."/>
            <person name="Boedeker C."/>
            <person name="Pinto D."/>
            <person name="Vollmers J."/>
            <person name="Rivas-Marin E."/>
            <person name="Kohn T."/>
            <person name="Peeters S.H."/>
            <person name="Heuer A."/>
            <person name="Rast P."/>
            <person name="Oberbeckmann S."/>
            <person name="Bunk B."/>
            <person name="Jeske O."/>
            <person name="Meyerdierks A."/>
            <person name="Storesund J.E."/>
            <person name="Kallscheuer N."/>
            <person name="Luecker S."/>
            <person name="Lage O.M."/>
            <person name="Pohl T."/>
            <person name="Merkel B.J."/>
            <person name="Hornburger P."/>
            <person name="Mueller R.-W."/>
            <person name="Bruemmer F."/>
            <person name="Labrenz M."/>
            <person name="Spormann A.M."/>
            <person name="Op Den Camp H."/>
            <person name="Overmann J."/>
            <person name="Amann R."/>
            <person name="Jetten M.S.M."/>
            <person name="Mascher T."/>
            <person name="Medema M.H."/>
            <person name="Devos D.P."/>
            <person name="Kaster A.-K."/>
            <person name="Ovreas L."/>
            <person name="Rohde M."/>
            <person name="Galperin M.Y."/>
            <person name="Jogler C."/>
        </authorList>
    </citation>
    <scope>NUCLEOTIDE SEQUENCE [LARGE SCALE GENOMIC DNA]</scope>
    <source>
        <strain evidence="2 3">Poly41</strain>
    </source>
</reference>
<keyword evidence="2" id="KW-0560">Oxidoreductase</keyword>
<dbReference type="CDD" id="cd05233">
    <property type="entry name" value="SDR_c"/>
    <property type="match status" value="1"/>
</dbReference>
<evidence type="ECO:0000313" key="2">
    <source>
        <dbReference type="EMBL" id="TWU41808.1"/>
    </source>
</evidence>
<proteinExistence type="inferred from homology"/>
<dbReference type="GO" id="GO:0004316">
    <property type="term" value="F:3-oxoacyl-[acyl-carrier-protein] reductase (NADPH) activity"/>
    <property type="evidence" value="ECO:0007669"/>
    <property type="project" value="UniProtKB-EC"/>
</dbReference>
<accession>A0A5C6DYT6</accession>
<comment type="caution">
    <text evidence="2">The sequence shown here is derived from an EMBL/GenBank/DDBJ whole genome shotgun (WGS) entry which is preliminary data.</text>
</comment>
<sequence length="258" mass="27721">MFQDTHAVVTGASSGIGREIALSLARNGVKRIVVHYHGNRDGASETAKQCSASGAQPIVLRCDLADAESIQQFASNCFAELGEVQTWVNNAGADVLTGEAATMTFAEKIKQLIEVDVLGTIHLARMAAQAMIRQRVEIPSSMTFIGWDQASQGMEGDAGQMFGPVKAAVAAFAKSLAQTAAPQVRVNLVAPGWIRTSWGESTDAYWDRRAKEQSLMHRWGSAADVAQAVLFAADPNNSFLTGQEIQVNGGWNRRFAKP</sequence>
<dbReference type="SUPFAM" id="SSF51735">
    <property type="entry name" value="NAD(P)-binding Rossmann-fold domains"/>
    <property type="match status" value="1"/>
</dbReference>
<comment type="similarity">
    <text evidence="1">Belongs to the short-chain dehydrogenases/reductases (SDR) family.</text>
</comment>
<dbReference type="AlphaFoldDB" id="A0A5C6DYT6"/>
<dbReference type="Pfam" id="PF13561">
    <property type="entry name" value="adh_short_C2"/>
    <property type="match status" value="1"/>
</dbReference>
<dbReference type="EMBL" id="SJPV01000001">
    <property type="protein sequence ID" value="TWU41808.1"/>
    <property type="molecule type" value="Genomic_DNA"/>
</dbReference>
<gene>
    <name evidence="2" type="primary">fabG_1</name>
    <name evidence="2" type="ORF">Poly41_01000</name>
</gene>
<dbReference type="GO" id="GO:0030497">
    <property type="term" value="P:fatty acid elongation"/>
    <property type="evidence" value="ECO:0007669"/>
    <property type="project" value="TreeGrafter"/>
</dbReference>
<organism evidence="2 3">
    <name type="scientific">Novipirellula artificiosorum</name>
    <dbReference type="NCBI Taxonomy" id="2528016"/>
    <lineage>
        <taxon>Bacteria</taxon>
        <taxon>Pseudomonadati</taxon>
        <taxon>Planctomycetota</taxon>
        <taxon>Planctomycetia</taxon>
        <taxon>Pirellulales</taxon>
        <taxon>Pirellulaceae</taxon>
        <taxon>Novipirellula</taxon>
    </lineage>
</organism>
<dbReference type="InterPro" id="IPR002347">
    <property type="entry name" value="SDR_fam"/>
</dbReference>
<name>A0A5C6DYT6_9BACT</name>
<dbReference type="EC" id="1.1.1.100" evidence="2"/>
<evidence type="ECO:0000256" key="1">
    <source>
        <dbReference type="ARBA" id="ARBA00006484"/>
    </source>
</evidence>
<keyword evidence="3" id="KW-1185">Reference proteome</keyword>